<dbReference type="EMBL" id="KV750247">
    <property type="protein sequence ID" value="OCL05632.1"/>
    <property type="molecule type" value="Genomic_DNA"/>
</dbReference>
<dbReference type="Proteomes" id="UP000250140">
    <property type="component" value="Unassembled WGS sequence"/>
</dbReference>
<dbReference type="OrthoDB" id="9451547at2759"/>
<keyword evidence="1" id="KW-0812">Transmembrane</keyword>
<evidence type="ECO:0000256" key="1">
    <source>
        <dbReference type="SAM" id="Phobius"/>
    </source>
</evidence>
<feature type="transmembrane region" description="Helical" evidence="1">
    <location>
        <begin position="129"/>
        <end position="147"/>
    </location>
</feature>
<name>A0A8E2EVD3_9PEZI</name>
<keyword evidence="3" id="KW-1185">Reference proteome</keyword>
<dbReference type="AlphaFoldDB" id="A0A8E2EVD3"/>
<sequence>MLVSSKYDPSRIWHCRDLKTGNQYNASLTQADGIHLYVYSLTPDRTLERHVSEAELFMDFEFVPEDALYPSEGHVELSSTDIACLKRAARGIRSYGPTGVDCYTERIQNWPRFGFTSWDEGLEDVHEQFYVGFTFAGLTYGGLHLVAWNAPFPTRVEGLLWRVSSMALAASGIVICFRLAAKAVGYTDELLWPFQDAHVFSILIAQIIMFFLWVIALALWGLFYAGSRVYLVVSAL</sequence>
<organism evidence="2 3">
    <name type="scientific">Glonium stellatum</name>
    <dbReference type="NCBI Taxonomy" id="574774"/>
    <lineage>
        <taxon>Eukaryota</taxon>
        <taxon>Fungi</taxon>
        <taxon>Dikarya</taxon>
        <taxon>Ascomycota</taxon>
        <taxon>Pezizomycotina</taxon>
        <taxon>Dothideomycetes</taxon>
        <taxon>Pleosporomycetidae</taxon>
        <taxon>Gloniales</taxon>
        <taxon>Gloniaceae</taxon>
        <taxon>Glonium</taxon>
    </lineage>
</organism>
<evidence type="ECO:0000313" key="3">
    <source>
        <dbReference type="Proteomes" id="UP000250140"/>
    </source>
</evidence>
<reference evidence="2 3" key="1">
    <citation type="journal article" date="2016" name="Nat. Commun.">
        <title>Ectomycorrhizal ecology is imprinted in the genome of the dominant symbiotic fungus Cenococcum geophilum.</title>
        <authorList>
            <consortium name="DOE Joint Genome Institute"/>
            <person name="Peter M."/>
            <person name="Kohler A."/>
            <person name="Ohm R.A."/>
            <person name="Kuo A."/>
            <person name="Krutzmann J."/>
            <person name="Morin E."/>
            <person name="Arend M."/>
            <person name="Barry K.W."/>
            <person name="Binder M."/>
            <person name="Choi C."/>
            <person name="Clum A."/>
            <person name="Copeland A."/>
            <person name="Grisel N."/>
            <person name="Haridas S."/>
            <person name="Kipfer T."/>
            <person name="LaButti K."/>
            <person name="Lindquist E."/>
            <person name="Lipzen A."/>
            <person name="Maire R."/>
            <person name="Meier B."/>
            <person name="Mihaltcheva S."/>
            <person name="Molinier V."/>
            <person name="Murat C."/>
            <person name="Poggeler S."/>
            <person name="Quandt C.A."/>
            <person name="Sperisen C."/>
            <person name="Tritt A."/>
            <person name="Tisserant E."/>
            <person name="Crous P.W."/>
            <person name="Henrissat B."/>
            <person name="Nehls U."/>
            <person name="Egli S."/>
            <person name="Spatafora J.W."/>
            <person name="Grigoriev I.V."/>
            <person name="Martin F.M."/>
        </authorList>
    </citation>
    <scope>NUCLEOTIDE SEQUENCE [LARGE SCALE GENOMIC DNA]</scope>
    <source>
        <strain evidence="2 3">CBS 207.34</strain>
    </source>
</reference>
<feature type="transmembrane region" description="Helical" evidence="1">
    <location>
        <begin position="159"/>
        <end position="180"/>
    </location>
</feature>
<dbReference type="PANTHER" id="PTHR35043:SF9">
    <property type="match status" value="1"/>
</dbReference>
<protein>
    <submittedName>
        <fullName evidence="2">Uncharacterized protein</fullName>
    </submittedName>
</protein>
<gene>
    <name evidence="2" type="ORF">AOQ84DRAFT_379409</name>
</gene>
<dbReference type="PANTHER" id="PTHR35043">
    <property type="entry name" value="TRANSCRIPTION FACTOR DOMAIN-CONTAINING PROTEIN"/>
    <property type="match status" value="1"/>
</dbReference>
<feature type="transmembrane region" description="Helical" evidence="1">
    <location>
        <begin position="200"/>
        <end position="225"/>
    </location>
</feature>
<accession>A0A8E2EVD3</accession>
<evidence type="ECO:0000313" key="2">
    <source>
        <dbReference type="EMBL" id="OCL05632.1"/>
    </source>
</evidence>
<keyword evidence="1" id="KW-0472">Membrane</keyword>
<proteinExistence type="predicted"/>
<keyword evidence="1" id="KW-1133">Transmembrane helix</keyword>